<reference evidence="2 3" key="1">
    <citation type="submission" date="2020-08" db="EMBL/GenBank/DDBJ databases">
        <title>Genomic Encyclopedia of Type Strains, Phase IV (KMG-IV): sequencing the most valuable type-strain genomes for metagenomic binning, comparative biology and taxonomic classification.</title>
        <authorList>
            <person name="Goeker M."/>
        </authorList>
    </citation>
    <scope>NUCLEOTIDE SEQUENCE [LARGE SCALE GENOMIC DNA]</scope>
    <source>
        <strain evidence="2 3">DSM 27203</strain>
    </source>
</reference>
<feature type="compositionally biased region" description="Basic and acidic residues" evidence="1">
    <location>
        <begin position="66"/>
        <end position="75"/>
    </location>
</feature>
<comment type="caution">
    <text evidence="2">The sequence shown here is derived from an EMBL/GenBank/DDBJ whole genome shotgun (WGS) entry which is preliminary data.</text>
</comment>
<dbReference type="RefSeq" id="WP_184004724.1">
    <property type="nucleotide sequence ID" value="NZ_BAABIF010000030.1"/>
</dbReference>
<proteinExistence type="predicted"/>
<accession>A0A840Z175</accession>
<sequence length="94" mass="10184">MPQKRDKHGRFVADHSRRNRRIGAAALGTLAALGAGVVAAWRYHLVNRTPRSDDKPADPEQTADGTPEHPYDFRPDSLVAASNHDGPPAEAAVH</sequence>
<feature type="region of interest" description="Disordered" evidence="1">
    <location>
        <begin position="47"/>
        <end position="94"/>
    </location>
</feature>
<gene>
    <name evidence="2" type="ORF">FHR23_002623</name>
</gene>
<organism evidence="2 3">
    <name type="scientific">Stakelama sediminis</name>
    <dbReference type="NCBI Taxonomy" id="463200"/>
    <lineage>
        <taxon>Bacteria</taxon>
        <taxon>Pseudomonadati</taxon>
        <taxon>Pseudomonadota</taxon>
        <taxon>Alphaproteobacteria</taxon>
        <taxon>Sphingomonadales</taxon>
        <taxon>Sphingomonadaceae</taxon>
        <taxon>Stakelama</taxon>
    </lineage>
</organism>
<name>A0A840Z175_9SPHN</name>
<evidence type="ECO:0000313" key="3">
    <source>
        <dbReference type="Proteomes" id="UP000554342"/>
    </source>
</evidence>
<protein>
    <submittedName>
        <fullName evidence="2">Uncharacterized protein</fullName>
    </submittedName>
</protein>
<evidence type="ECO:0000256" key="1">
    <source>
        <dbReference type="SAM" id="MobiDB-lite"/>
    </source>
</evidence>
<dbReference type="EMBL" id="JACIJI010000005">
    <property type="protein sequence ID" value="MBB5719675.1"/>
    <property type="molecule type" value="Genomic_DNA"/>
</dbReference>
<evidence type="ECO:0000313" key="2">
    <source>
        <dbReference type="EMBL" id="MBB5719675.1"/>
    </source>
</evidence>
<keyword evidence="3" id="KW-1185">Reference proteome</keyword>
<dbReference type="Proteomes" id="UP000554342">
    <property type="component" value="Unassembled WGS sequence"/>
</dbReference>
<dbReference type="AlphaFoldDB" id="A0A840Z175"/>